<sequence>MNKLLLDKRMLENKGTLSKIWGVPIKTKLRPKTVKELKKAGLDKYNQAIENNKEIDHLIHQIVDGKQLTSQEEETLKNRVLGDWAISKAKAEEIEYLVCIYYELDEQKIIAIYEVSNSELLEVPNSVHKKRVRWANGQSIECITDIKNCKINKTVYASLKRGHFS</sequence>
<proteinExistence type="predicted"/>
<dbReference type="RefSeq" id="WP_339101620.1">
    <property type="nucleotide sequence ID" value="NZ_CP147247.1"/>
</dbReference>
<dbReference type="AlphaFoldDB" id="A0AAQ3VUZ8"/>
<accession>A0AAQ3VUZ8</accession>
<protein>
    <submittedName>
        <fullName evidence="1">Uncharacterized protein</fullName>
    </submittedName>
</protein>
<evidence type="ECO:0000313" key="2">
    <source>
        <dbReference type="Proteomes" id="UP000195141"/>
    </source>
</evidence>
<dbReference type="Proteomes" id="UP000195141">
    <property type="component" value="Chromosome"/>
</dbReference>
<reference evidence="1" key="2">
    <citation type="submission" date="2024-03" db="EMBL/GenBank/DDBJ databases">
        <title>The Genome Sequence of Enterococcus sp. DIV0242b.</title>
        <authorList>
            <consortium name="The Broad Institute Genomics Platform"/>
            <consortium name="The Broad Institute Microbial Omics Core"/>
            <consortium name="The Broad Institute Genomic Center for Infectious Diseases"/>
            <person name="Earl A."/>
            <person name="Manson A."/>
            <person name="Gilmore M."/>
            <person name="Schwartman J."/>
            <person name="Shea T."/>
            <person name="Abouelleil A."/>
            <person name="Cao P."/>
            <person name="Chapman S."/>
            <person name="Cusick C."/>
            <person name="Young S."/>
            <person name="Neafsey D."/>
            <person name="Nusbaum C."/>
            <person name="Birren B."/>
        </authorList>
    </citation>
    <scope>NUCLEOTIDE SEQUENCE</scope>
    <source>
        <strain evidence="1">9E7_DIV0242</strain>
    </source>
</reference>
<gene>
    <name evidence="1" type="ORF">A5888_002267</name>
</gene>
<evidence type="ECO:0000313" key="1">
    <source>
        <dbReference type="EMBL" id="WYJ90510.1"/>
    </source>
</evidence>
<reference evidence="1" key="1">
    <citation type="submission" date="2017-05" db="EMBL/GenBank/DDBJ databases">
        <authorList>
            <consortium name="The Broad Institute Genomics Platform"/>
            <consortium name="The Broad Institute Genomic Center for Infectious Diseases"/>
            <person name="Earl A."/>
            <person name="Manson A."/>
            <person name="Schwartman J."/>
            <person name="Gilmore M."/>
            <person name="Abouelleil A."/>
            <person name="Cao P."/>
            <person name="Chapman S."/>
            <person name="Cusick C."/>
            <person name="Shea T."/>
            <person name="Young S."/>
            <person name="Neafsey D."/>
            <person name="Nusbaum C."/>
            <person name="Birren B."/>
        </authorList>
    </citation>
    <scope>NUCLEOTIDE SEQUENCE</scope>
    <source>
        <strain evidence="1">9E7_DIV0242</strain>
    </source>
</reference>
<keyword evidence="2" id="KW-1185">Reference proteome</keyword>
<organism evidence="1 2">
    <name type="scientific">Candidatus Enterococcus clewellii</name>
    <dbReference type="NCBI Taxonomy" id="1834193"/>
    <lineage>
        <taxon>Bacteria</taxon>
        <taxon>Bacillati</taxon>
        <taxon>Bacillota</taxon>
        <taxon>Bacilli</taxon>
        <taxon>Lactobacillales</taxon>
        <taxon>Enterococcaceae</taxon>
        <taxon>Enterococcus</taxon>
    </lineage>
</organism>
<dbReference type="EMBL" id="CP147247">
    <property type="protein sequence ID" value="WYJ90510.1"/>
    <property type="molecule type" value="Genomic_DNA"/>
</dbReference>
<name>A0AAQ3VUZ8_9ENTE</name>